<evidence type="ECO:0000313" key="2">
    <source>
        <dbReference type="EMBL" id="KAK8129354.1"/>
    </source>
</evidence>
<evidence type="ECO:0000256" key="1">
    <source>
        <dbReference type="SAM" id="Phobius"/>
    </source>
</evidence>
<name>A0AAW0R678_9PEZI</name>
<comment type="caution">
    <text evidence="2">The sequence shown here is derived from an EMBL/GenBank/DDBJ whole genome shotgun (WGS) entry which is preliminary data.</text>
</comment>
<dbReference type="Proteomes" id="UP001392437">
    <property type="component" value="Unassembled WGS sequence"/>
</dbReference>
<reference evidence="2 3" key="1">
    <citation type="submission" date="2023-01" db="EMBL/GenBank/DDBJ databases">
        <title>Analysis of 21 Apiospora genomes using comparative genomics revels a genus with tremendous synthesis potential of carbohydrate active enzymes and secondary metabolites.</title>
        <authorList>
            <person name="Sorensen T."/>
        </authorList>
    </citation>
    <scope>NUCLEOTIDE SEQUENCE [LARGE SCALE GENOMIC DNA]</scope>
    <source>
        <strain evidence="2 3">CBS 117206</strain>
    </source>
</reference>
<dbReference type="EMBL" id="JAQQWP010000002">
    <property type="protein sequence ID" value="KAK8129354.1"/>
    <property type="molecule type" value="Genomic_DNA"/>
</dbReference>
<feature type="transmembrane region" description="Helical" evidence="1">
    <location>
        <begin position="21"/>
        <end position="43"/>
    </location>
</feature>
<gene>
    <name evidence="2" type="ORF">PG999_001734</name>
</gene>
<proteinExistence type="predicted"/>
<keyword evidence="3" id="KW-1185">Reference proteome</keyword>
<sequence length="219" mass="24868">MAGRFRRQAHREHPDSKRRTFFSEGCHVEFYSVLTFAAVGMPIRPPHARGKLLVALTPDGDTQTPAVAESAAFSLAYTAVGLEPGLLGQRFLELETGRWWWFWRGRLRRRSVLALRGIERTWQFIERDMLSLLRRMMARWQLGEFDMLGLVNCISSGCSSSHAGINRVVMLYGSLVETVVEIADPGYLLLTQFFPFFRLWDRRRVGGGLHGGGCSHGRP</sequence>
<keyword evidence="1" id="KW-0812">Transmembrane</keyword>
<organism evidence="2 3">
    <name type="scientific">Apiospora kogelbergensis</name>
    <dbReference type="NCBI Taxonomy" id="1337665"/>
    <lineage>
        <taxon>Eukaryota</taxon>
        <taxon>Fungi</taxon>
        <taxon>Dikarya</taxon>
        <taxon>Ascomycota</taxon>
        <taxon>Pezizomycotina</taxon>
        <taxon>Sordariomycetes</taxon>
        <taxon>Xylariomycetidae</taxon>
        <taxon>Amphisphaeriales</taxon>
        <taxon>Apiosporaceae</taxon>
        <taxon>Apiospora</taxon>
    </lineage>
</organism>
<keyword evidence="1" id="KW-1133">Transmembrane helix</keyword>
<keyword evidence="1" id="KW-0472">Membrane</keyword>
<accession>A0AAW0R678</accession>
<protein>
    <submittedName>
        <fullName evidence="2">Uncharacterized protein</fullName>
    </submittedName>
</protein>
<dbReference type="AlphaFoldDB" id="A0AAW0R678"/>
<evidence type="ECO:0000313" key="3">
    <source>
        <dbReference type="Proteomes" id="UP001392437"/>
    </source>
</evidence>